<evidence type="ECO:0000259" key="5">
    <source>
        <dbReference type="PROSITE" id="PS51078"/>
    </source>
</evidence>
<dbReference type="InterPro" id="IPR029016">
    <property type="entry name" value="GAF-like_dom_sf"/>
</dbReference>
<evidence type="ECO:0000256" key="3">
    <source>
        <dbReference type="ARBA" id="ARBA00023163"/>
    </source>
</evidence>
<dbReference type="InterPro" id="IPR036390">
    <property type="entry name" value="WH_DNA-bd_sf"/>
</dbReference>
<accession>A0A0E3BQ46</accession>
<evidence type="ECO:0000313" key="6">
    <source>
        <dbReference type="EMBL" id="KGH07793.1"/>
    </source>
</evidence>
<dbReference type="GO" id="GO:0003677">
    <property type="term" value="F:DNA binding"/>
    <property type="evidence" value="ECO:0007669"/>
    <property type="project" value="UniProtKB-KW"/>
</dbReference>
<feature type="domain" description="HTH iclR-type" evidence="4">
    <location>
        <begin position="25"/>
        <end position="85"/>
    </location>
</feature>
<dbReference type="Gene3D" id="3.30.450.40">
    <property type="match status" value="1"/>
</dbReference>
<evidence type="ECO:0000256" key="2">
    <source>
        <dbReference type="ARBA" id="ARBA00023125"/>
    </source>
</evidence>
<dbReference type="SMART" id="SM00346">
    <property type="entry name" value="HTH_ICLR"/>
    <property type="match status" value="1"/>
</dbReference>
<dbReference type="Gene3D" id="1.10.10.10">
    <property type="entry name" value="Winged helix-like DNA-binding domain superfamily/Winged helix DNA-binding domain"/>
    <property type="match status" value="1"/>
</dbReference>
<dbReference type="EMBL" id="AWTP01000131">
    <property type="protein sequence ID" value="KGH07793.1"/>
    <property type="molecule type" value="Genomic_DNA"/>
</dbReference>
<keyword evidence="7" id="KW-1185">Reference proteome</keyword>
<sequence>MPQYQLIAMSETSEISTNEQDRYTVPALDRGLRLLACFGPAQPVWSAPELARSLELPRSTVFRMLTTLENSGYLQRSGTEYRLGLAVLRLGYDYLSTQPLAQLAEPVLQALCDELGMTSNLALRDGTSVVYVARVTPSGAFQGAVRVGSRLPAHATVLGRALLHDMDGAQLRSVFGGEELPQFSESTPRNVDELLRLLAEDRERGYAMGEGFYEPGVSSIAAPVRAADGRVVAGLAMAIPFTELGPEKTQLWVQKVQQAAETLSAHLRQQHPDHLR</sequence>
<organism evidence="6 7">
    <name type="scientific">Comamonas thiooxydans</name>
    <dbReference type="NCBI Taxonomy" id="363952"/>
    <lineage>
        <taxon>Bacteria</taxon>
        <taxon>Pseudomonadati</taxon>
        <taxon>Pseudomonadota</taxon>
        <taxon>Betaproteobacteria</taxon>
        <taxon>Burkholderiales</taxon>
        <taxon>Comamonadaceae</taxon>
        <taxon>Comamonas</taxon>
    </lineage>
</organism>
<dbReference type="Pfam" id="PF09339">
    <property type="entry name" value="HTH_IclR"/>
    <property type="match status" value="1"/>
</dbReference>
<dbReference type="GO" id="GO:0045892">
    <property type="term" value="P:negative regulation of DNA-templated transcription"/>
    <property type="evidence" value="ECO:0007669"/>
    <property type="project" value="TreeGrafter"/>
</dbReference>
<dbReference type="InterPro" id="IPR050707">
    <property type="entry name" value="HTH_MetabolicPath_Reg"/>
</dbReference>
<dbReference type="Proteomes" id="UP000029549">
    <property type="component" value="Unassembled WGS sequence"/>
</dbReference>
<evidence type="ECO:0000313" key="7">
    <source>
        <dbReference type="Proteomes" id="UP000029549"/>
    </source>
</evidence>
<dbReference type="PANTHER" id="PTHR30136:SF34">
    <property type="entry name" value="TRANSCRIPTIONAL REGULATOR"/>
    <property type="match status" value="1"/>
</dbReference>
<protein>
    <submittedName>
        <fullName evidence="6">IclR family transcriptional regulator</fullName>
    </submittedName>
</protein>
<keyword evidence="3" id="KW-0804">Transcription</keyword>
<gene>
    <name evidence="6" type="ORF">P608_19535</name>
</gene>
<dbReference type="InterPro" id="IPR036388">
    <property type="entry name" value="WH-like_DNA-bd_sf"/>
</dbReference>
<name>A0A0E3BQ46_9BURK</name>
<evidence type="ECO:0000256" key="1">
    <source>
        <dbReference type="ARBA" id="ARBA00023015"/>
    </source>
</evidence>
<dbReference type="AlphaFoldDB" id="A0A0E3BQ46"/>
<dbReference type="SUPFAM" id="SSF46785">
    <property type="entry name" value="Winged helix' DNA-binding domain"/>
    <property type="match status" value="1"/>
</dbReference>
<dbReference type="Pfam" id="PF01614">
    <property type="entry name" value="IclR_C"/>
    <property type="match status" value="1"/>
</dbReference>
<evidence type="ECO:0000259" key="4">
    <source>
        <dbReference type="PROSITE" id="PS51077"/>
    </source>
</evidence>
<dbReference type="SUPFAM" id="SSF55781">
    <property type="entry name" value="GAF domain-like"/>
    <property type="match status" value="1"/>
</dbReference>
<keyword evidence="1" id="KW-0805">Transcription regulation</keyword>
<dbReference type="GO" id="GO:0003700">
    <property type="term" value="F:DNA-binding transcription factor activity"/>
    <property type="evidence" value="ECO:0007669"/>
    <property type="project" value="TreeGrafter"/>
</dbReference>
<feature type="domain" description="IclR-ED" evidence="5">
    <location>
        <begin position="86"/>
        <end position="269"/>
    </location>
</feature>
<reference evidence="6 7" key="1">
    <citation type="submission" date="2013-09" db="EMBL/GenBank/DDBJ databases">
        <title>High correlation between genotypes and phenotypes of environmental bacteria Comamonas testosteroni strains.</title>
        <authorList>
            <person name="Liu L."/>
            <person name="Zhu W."/>
            <person name="Xia X."/>
            <person name="Xu B."/>
            <person name="Luo M."/>
            <person name="Wang G."/>
        </authorList>
    </citation>
    <scope>NUCLEOTIDE SEQUENCE [LARGE SCALE GENOMIC DNA]</scope>
    <source>
        <strain evidence="6 7">DF2</strain>
    </source>
</reference>
<comment type="caution">
    <text evidence="6">The sequence shown here is derived from an EMBL/GenBank/DDBJ whole genome shotgun (WGS) entry which is preliminary data.</text>
</comment>
<dbReference type="FunFam" id="1.10.10.10:FF:000056">
    <property type="entry name" value="IclR family transcriptional regulator"/>
    <property type="match status" value="1"/>
</dbReference>
<dbReference type="PROSITE" id="PS51078">
    <property type="entry name" value="ICLR_ED"/>
    <property type="match status" value="1"/>
</dbReference>
<dbReference type="PANTHER" id="PTHR30136">
    <property type="entry name" value="HELIX-TURN-HELIX TRANSCRIPTIONAL REGULATOR, ICLR FAMILY"/>
    <property type="match status" value="1"/>
</dbReference>
<dbReference type="InterPro" id="IPR014757">
    <property type="entry name" value="Tscrpt_reg_IclR_C"/>
</dbReference>
<dbReference type="InterPro" id="IPR005471">
    <property type="entry name" value="Tscrpt_reg_IclR_N"/>
</dbReference>
<proteinExistence type="predicted"/>
<keyword evidence="2" id="KW-0238">DNA-binding</keyword>
<dbReference type="PROSITE" id="PS51077">
    <property type="entry name" value="HTH_ICLR"/>
    <property type="match status" value="1"/>
</dbReference>